<feature type="binding site" evidence="16">
    <location>
        <position position="184"/>
    </location>
    <ligand>
        <name>S-adenosyl-L-methionine</name>
        <dbReference type="ChEBI" id="CHEBI:59789"/>
        <label>2</label>
    </ligand>
</feature>
<dbReference type="OrthoDB" id="9808022at2"/>
<dbReference type="CDD" id="cd01335">
    <property type="entry name" value="Radical_SAM"/>
    <property type="match status" value="1"/>
</dbReference>
<keyword evidence="8 15" id="KW-0479">Metal-binding</keyword>
<dbReference type="GO" id="GO:0005737">
    <property type="term" value="C:cytoplasm"/>
    <property type="evidence" value="ECO:0007669"/>
    <property type="project" value="UniProtKB-SubCell"/>
</dbReference>
<feature type="binding site" evidence="16">
    <location>
        <position position="112"/>
    </location>
    <ligand>
        <name>S-adenosyl-L-methionine</name>
        <dbReference type="ChEBI" id="CHEBI:59789"/>
        <label>1</label>
    </ligand>
</feature>
<evidence type="ECO:0000256" key="6">
    <source>
        <dbReference type="ARBA" id="ARBA00022490"/>
    </source>
</evidence>
<feature type="binding site" evidence="16">
    <location>
        <position position="329"/>
    </location>
    <ligand>
        <name>S-adenosyl-L-methionine</name>
        <dbReference type="ChEBI" id="CHEBI:59789"/>
        <label>1</label>
    </ligand>
</feature>
<evidence type="ECO:0000256" key="16">
    <source>
        <dbReference type="PIRSR" id="PIRSR000167-1"/>
    </source>
</evidence>
<dbReference type="PANTHER" id="PTHR13932">
    <property type="entry name" value="COPROPORPHYRINIGEN III OXIDASE"/>
    <property type="match status" value="1"/>
</dbReference>
<dbReference type="PANTHER" id="PTHR13932:SF6">
    <property type="entry name" value="OXYGEN-INDEPENDENT COPROPORPHYRINOGEN III OXIDASE"/>
    <property type="match status" value="1"/>
</dbReference>
<dbReference type="GO" id="GO:0006782">
    <property type="term" value="P:protoporphyrinogen IX biosynthetic process"/>
    <property type="evidence" value="ECO:0007669"/>
    <property type="project" value="UniProtKB-UniPathway"/>
</dbReference>
<evidence type="ECO:0000256" key="10">
    <source>
        <dbReference type="ARBA" id="ARBA00023004"/>
    </source>
</evidence>
<evidence type="ECO:0000256" key="9">
    <source>
        <dbReference type="ARBA" id="ARBA00023002"/>
    </source>
</evidence>
<feature type="binding site" evidence="16">
    <location>
        <position position="145"/>
    </location>
    <ligand>
        <name>S-adenosyl-L-methionine</name>
        <dbReference type="ChEBI" id="CHEBI:59789"/>
        <label>1</label>
    </ligand>
</feature>
<dbReference type="UniPathway" id="UPA00251">
    <property type="reaction ID" value="UER00323"/>
</dbReference>
<name>A0A1S2VEK5_9BACT</name>
<dbReference type="RefSeq" id="WP_071505131.1">
    <property type="nucleotide sequence ID" value="NZ_MORL01000014.1"/>
</dbReference>
<feature type="binding site" evidence="16">
    <location>
        <begin position="67"/>
        <end position="69"/>
    </location>
    <ligand>
        <name>S-adenosyl-L-methionine</name>
        <dbReference type="ChEBI" id="CHEBI:59789"/>
        <label>2</label>
    </ligand>
</feature>
<keyword evidence="11 15" id="KW-0411">Iron-sulfur</keyword>
<evidence type="ECO:0000256" key="8">
    <source>
        <dbReference type="ARBA" id="ARBA00022723"/>
    </source>
</evidence>
<evidence type="ECO:0000256" key="4">
    <source>
        <dbReference type="ARBA" id="ARBA00011245"/>
    </source>
</evidence>
<keyword evidence="6 15" id="KW-0963">Cytoplasm</keyword>
<evidence type="ECO:0000256" key="14">
    <source>
        <dbReference type="ARBA" id="ARBA00048321"/>
    </source>
</evidence>
<evidence type="ECO:0000256" key="5">
    <source>
        <dbReference type="ARBA" id="ARBA00022485"/>
    </source>
</evidence>
<keyword evidence="12 15" id="KW-0627">Porphyrin biosynthesis</keyword>
<dbReference type="GO" id="GO:0004109">
    <property type="term" value="F:coproporphyrinogen oxidase activity"/>
    <property type="evidence" value="ECO:0007669"/>
    <property type="project" value="InterPro"/>
</dbReference>
<dbReference type="Proteomes" id="UP000181790">
    <property type="component" value="Unassembled WGS sequence"/>
</dbReference>
<comment type="cofactor">
    <cofactor evidence="15 17">
        <name>[4Fe-4S] cluster</name>
        <dbReference type="ChEBI" id="CHEBI:49883"/>
    </cofactor>
    <text evidence="15 17">Binds 1 [4Fe-4S] cluster. The cluster is coordinated with 3 cysteines and an exchangeable S-adenosyl-L-methionine.</text>
</comment>
<comment type="pathway">
    <text evidence="2 15">Porphyrin-containing compound metabolism; protoporphyrin-IX biosynthesis; protoporphyrinogen-IX from coproporphyrinogen-III (AdoMet route): step 1/1.</text>
</comment>
<feature type="domain" description="Radical SAM core" evidence="18">
    <location>
        <begin position="46"/>
        <end position="283"/>
    </location>
</feature>
<protein>
    <recommendedName>
        <fullName evidence="15">Coproporphyrinogen-III oxidase</fullName>
        <ecNumber evidence="15">1.3.98.3</ecNumber>
    </recommendedName>
</protein>
<keyword evidence="5 15" id="KW-0004">4Fe-4S</keyword>
<comment type="function">
    <text evidence="13">Involved in the heme biosynthesis. Catalyzes the anaerobic oxidative decarboxylation of propionate groups of rings A and B of coproporphyrinogen III to yield the vinyl groups in protoporphyrinogen IX.</text>
</comment>
<dbReference type="InterPro" id="IPR023404">
    <property type="entry name" value="rSAM_horseshoe"/>
</dbReference>
<evidence type="ECO:0000256" key="12">
    <source>
        <dbReference type="ARBA" id="ARBA00023244"/>
    </source>
</evidence>
<dbReference type="SMART" id="SM00729">
    <property type="entry name" value="Elp3"/>
    <property type="match status" value="1"/>
</dbReference>
<dbReference type="GO" id="GO:0051989">
    <property type="term" value="F:coproporphyrinogen dehydrogenase activity"/>
    <property type="evidence" value="ECO:0007669"/>
    <property type="project" value="UniProtKB-EC"/>
</dbReference>
<keyword evidence="20" id="KW-1185">Reference proteome</keyword>
<evidence type="ECO:0000256" key="11">
    <source>
        <dbReference type="ARBA" id="ARBA00023014"/>
    </source>
</evidence>
<keyword evidence="9 15" id="KW-0560">Oxidoreductase</keyword>
<dbReference type="InterPro" id="IPR058240">
    <property type="entry name" value="rSAM_sf"/>
</dbReference>
<proteinExistence type="inferred from homology"/>
<feature type="binding site" evidence="17">
    <location>
        <position position="65"/>
    </location>
    <ligand>
        <name>[4Fe-4S] cluster</name>
        <dbReference type="ChEBI" id="CHEBI:49883"/>
        <note>4Fe-4S-S-AdoMet</note>
    </ligand>
</feature>
<feature type="binding site" evidence="16">
    <location>
        <begin position="113"/>
        <end position="114"/>
    </location>
    <ligand>
        <name>S-adenosyl-L-methionine</name>
        <dbReference type="ChEBI" id="CHEBI:59789"/>
        <label>2</label>
    </ligand>
</feature>
<dbReference type="InterPro" id="IPR034505">
    <property type="entry name" value="Coproporphyrinogen-III_oxidase"/>
</dbReference>
<evidence type="ECO:0000259" key="18">
    <source>
        <dbReference type="PROSITE" id="PS51918"/>
    </source>
</evidence>
<dbReference type="AlphaFoldDB" id="A0A1S2VEK5"/>
<dbReference type="InterPro" id="IPR007197">
    <property type="entry name" value="rSAM"/>
</dbReference>
<evidence type="ECO:0000256" key="15">
    <source>
        <dbReference type="PIRNR" id="PIRNR000167"/>
    </source>
</evidence>
<keyword evidence="7 15" id="KW-0949">S-adenosyl-L-methionine</keyword>
<accession>A0A1S2VEK5</accession>
<dbReference type="SFLD" id="SFLDG01065">
    <property type="entry name" value="anaerobic_coproporphyrinogen-I"/>
    <property type="match status" value="1"/>
</dbReference>
<dbReference type="Gene3D" id="1.10.10.920">
    <property type="match status" value="1"/>
</dbReference>
<dbReference type="InterPro" id="IPR004558">
    <property type="entry name" value="Coprogen_oxidase_HemN"/>
</dbReference>
<dbReference type="EC" id="1.3.98.3" evidence="15"/>
<dbReference type="Pfam" id="PF04055">
    <property type="entry name" value="Radical_SAM"/>
    <property type="match status" value="1"/>
</dbReference>
<evidence type="ECO:0000313" key="20">
    <source>
        <dbReference type="Proteomes" id="UP000181790"/>
    </source>
</evidence>
<dbReference type="SUPFAM" id="SSF102114">
    <property type="entry name" value="Radical SAM enzymes"/>
    <property type="match status" value="1"/>
</dbReference>
<dbReference type="PROSITE" id="PS51918">
    <property type="entry name" value="RADICAL_SAM"/>
    <property type="match status" value="1"/>
</dbReference>
<dbReference type="GO" id="GO:0046872">
    <property type="term" value="F:metal ion binding"/>
    <property type="evidence" value="ECO:0007669"/>
    <property type="project" value="UniProtKB-KW"/>
</dbReference>
<comment type="similarity">
    <text evidence="3 15">Belongs to the anaerobic coproporphyrinogen-III oxidase family.</text>
</comment>
<dbReference type="SFLD" id="SFLDS00029">
    <property type="entry name" value="Radical_SAM"/>
    <property type="match status" value="1"/>
</dbReference>
<feature type="binding site" evidence="16">
    <location>
        <position position="55"/>
    </location>
    <ligand>
        <name>S-adenosyl-L-methionine</name>
        <dbReference type="ChEBI" id="CHEBI:59789"/>
        <label>1</label>
    </ligand>
</feature>
<evidence type="ECO:0000256" key="3">
    <source>
        <dbReference type="ARBA" id="ARBA00005493"/>
    </source>
</evidence>
<evidence type="ECO:0000256" key="13">
    <source>
        <dbReference type="ARBA" id="ARBA00024295"/>
    </source>
</evidence>
<dbReference type="PIRSF" id="PIRSF000167">
    <property type="entry name" value="HemN"/>
    <property type="match status" value="1"/>
</dbReference>
<feature type="binding site" evidence="16">
    <location>
        <position position="209"/>
    </location>
    <ligand>
        <name>S-adenosyl-L-methionine</name>
        <dbReference type="ChEBI" id="CHEBI:59789"/>
        <label>2</label>
    </ligand>
</feature>
<comment type="catalytic activity">
    <reaction evidence="14 15">
        <text>coproporphyrinogen III + 2 S-adenosyl-L-methionine = protoporphyrinogen IX + 2 5'-deoxyadenosine + 2 L-methionine + 2 CO2</text>
        <dbReference type="Rhea" id="RHEA:15425"/>
        <dbReference type="ChEBI" id="CHEBI:16526"/>
        <dbReference type="ChEBI" id="CHEBI:17319"/>
        <dbReference type="ChEBI" id="CHEBI:57307"/>
        <dbReference type="ChEBI" id="CHEBI:57309"/>
        <dbReference type="ChEBI" id="CHEBI:57844"/>
        <dbReference type="ChEBI" id="CHEBI:59789"/>
        <dbReference type="EC" id="1.3.98.3"/>
    </reaction>
</comment>
<sequence>MDTALLQKYNVPGPRYTSYPTVPYWNKTAPAAGEWLQTVSDTFAATNSTDGISLYIHLPFCESLCTYCGCNTRITVNHRVEEPYIYAVLTEWAMYRSHFSETPKIRELHLGGGTPTFFSAENLRRLIEGLLAGAEIHEKACFSFEAHPGNTTDEHLQTLYDLGFRRVSVGVQDTNPLVLELINRHQTYEQVEHLILKAREIGYTSVNIDMVYGLPQQRVCSMTQTIMNITNLKPDRLALYSYAHVPWVKPGQRRFSEQDLPDASKKLAIYETCRNWLELSGYQEIGMDHFALATDSLSEAEKNGRLHRNFMGYTDTPTKLLIGLGASSISDSWGAYVQNAKSVEAYYERLRDGQFPFFKGHLLTEDDLVIRRHILNLMCRFETSWMDKTLQSEGVYEGLHRIEELEADGLVEVEPYRLRVTPKGRSFVRNVCMAFDARLWENLPETTLFSQTV</sequence>
<reference evidence="19 20" key="1">
    <citation type="submission" date="2016-10" db="EMBL/GenBank/DDBJ databases">
        <title>Arsenicibacter rosenii gen. nov., sp. nov., an efficient arsenic-methylating bacterium isolated from an arsenic-contaminated paddy soil.</title>
        <authorList>
            <person name="Huang K."/>
        </authorList>
    </citation>
    <scope>NUCLEOTIDE SEQUENCE [LARGE SCALE GENOMIC DNA]</scope>
    <source>
        <strain evidence="19 20">SM-1</strain>
    </source>
</reference>
<dbReference type="NCBIfam" id="TIGR00538">
    <property type="entry name" value="hemN"/>
    <property type="match status" value="1"/>
</dbReference>
<evidence type="ECO:0000256" key="17">
    <source>
        <dbReference type="PIRSR" id="PIRSR000167-2"/>
    </source>
</evidence>
<keyword evidence="10 15" id="KW-0408">Iron</keyword>
<gene>
    <name evidence="19" type="ORF">BLX24_20775</name>
</gene>
<dbReference type="GO" id="GO:0051539">
    <property type="term" value="F:4 iron, 4 sulfur cluster binding"/>
    <property type="evidence" value="ECO:0007669"/>
    <property type="project" value="UniProtKB-KW"/>
</dbReference>
<evidence type="ECO:0000256" key="2">
    <source>
        <dbReference type="ARBA" id="ARBA00004785"/>
    </source>
</evidence>
<evidence type="ECO:0000313" key="19">
    <source>
        <dbReference type="EMBL" id="OIN57197.1"/>
    </source>
</evidence>
<dbReference type="InterPro" id="IPR006638">
    <property type="entry name" value="Elp3/MiaA/NifB-like_rSAM"/>
</dbReference>
<feature type="binding site" evidence="17">
    <location>
        <position position="68"/>
    </location>
    <ligand>
        <name>[4Fe-4S] cluster</name>
        <dbReference type="ChEBI" id="CHEBI:49883"/>
        <note>4Fe-4S-S-AdoMet</note>
    </ligand>
</feature>
<evidence type="ECO:0000256" key="1">
    <source>
        <dbReference type="ARBA" id="ARBA00004496"/>
    </source>
</evidence>
<dbReference type="Gene3D" id="3.80.30.20">
    <property type="entry name" value="tm_1862 like domain"/>
    <property type="match status" value="1"/>
</dbReference>
<feature type="binding site" evidence="16">
    <location>
        <position position="172"/>
    </location>
    <ligand>
        <name>S-adenosyl-L-methionine</name>
        <dbReference type="ChEBI" id="CHEBI:59789"/>
        <label>2</label>
    </ligand>
</feature>
<dbReference type="EMBL" id="MORL01000014">
    <property type="protein sequence ID" value="OIN57197.1"/>
    <property type="molecule type" value="Genomic_DNA"/>
</dbReference>
<comment type="subcellular location">
    <subcellularLocation>
        <location evidence="1 15">Cytoplasm</location>
    </subcellularLocation>
</comment>
<evidence type="ECO:0000256" key="7">
    <source>
        <dbReference type="ARBA" id="ARBA00022691"/>
    </source>
</evidence>
<feature type="binding site" evidence="17">
    <location>
        <position position="61"/>
    </location>
    <ligand>
        <name>[4Fe-4S] cluster</name>
        <dbReference type="ChEBI" id="CHEBI:49883"/>
        <note>4Fe-4S-S-AdoMet</note>
    </ligand>
</feature>
<comment type="caution">
    <text evidence="19">The sequence shown here is derived from an EMBL/GenBank/DDBJ whole genome shotgun (WGS) entry which is preliminary data.</text>
</comment>
<comment type="subunit">
    <text evidence="4">Monomer.</text>
</comment>
<feature type="binding site" evidence="16">
    <location>
        <position position="243"/>
    </location>
    <ligand>
        <name>S-adenosyl-L-methionine</name>
        <dbReference type="ChEBI" id="CHEBI:59789"/>
        <label>2</label>
    </ligand>
</feature>
<organism evidence="19 20">
    <name type="scientific">Arsenicibacter rosenii</name>
    <dbReference type="NCBI Taxonomy" id="1750698"/>
    <lineage>
        <taxon>Bacteria</taxon>
        <taxon>Pseudomonadati</taxon>
        <taxon>Bacteroidota</taxon>
        <taxon>Cytophagia</taxon>
        <taxon>Cytophagales</taxon>
        <taxon>Spirosomataceae</taxon>
        <taxon>Arsenicibacter</taxon>
    </lineage>
</organism>